<reference evidence="1" key="1">
    <citation type="submission" date="2021-01" db="EMBL/GenBank/DDBJ databases">
        <authorList>
            <person name="Corre E."/>
            <person name="Pelletier E."/>
            <person name="Niang G."/>
            <person name="Scheremetjew M."/>
            <person name="Finn R."/>
            <person name="Kale V."/>
            <person name="Holt S."/>
            <person name="Cochrane G."/>
            <person name="Meng A."/>
            <person name="Brown T."/>
            <person name="Cohen L."/>
        </authorList>
    </citation>
    <scope>NUCLEOTIDE SEQUENCE</scope>
    <source>
        <strain evidence="1">RCC1130</strain>
    </source>
</reference>
<organism evidence="1">
    <name type="scientific">Calcidiscus leptoporus</name>
    <dbReference type="NCBI Taxonomy" id="127549"/>
    <lineage>
        <taxon>Eukaryota</taxon>
        <taxon>Haptista</taxon>
        <taxon>Haptophyta</taxon>
        <taxon>Prymnesiophyceae</taxon>
        <taxon>Coccolithales</taxon>
        <taxon>Calcidiscaceae</taxon>
        <taxon>Calcidiscus</taxon>
    </lineage>
</organism>
<sequence length="105" mass="11968">MAGDALLFSEAVLHGTLPWRAAHQRRTVIYRFAPAGSAYGRGYLPHWPAAALDGMSDAQRAVLQPPFHPRMNRPYVDADGAYMPPREREAFKTQFDEKVFGRRYF</sequence>
<accession>A0A7S0IN47</accession>
<evidence type="ECO:0008006" key="2">
    <source>
        <dbReference type="Google" id="ProtNLM"/>
    </source>
</evidence>
<name>A0A7S0IN47_9EUKA</name>
<dbReference type="EMBL" id="HBER01004139">
    <property type="protein sequence ID" value="CAD8526890.1"/>
    <property type="molecule type" value="Transcribed_RNA"/>
</dbReference>
<dbReference type="AlphaFoldDB" id="A0A7S0IN47"/>
<dbReference type="Gene3D" id="2.60.120.620">
    <property type="entry name" value="q2cbj1_9rhob like domain"/>
    <property type="match status" value="1"/>
</dbReference>
<evidence type="ECO:0000313" key="1">
    <source>
        <dbReference type="EMBL" id="CAD8526890.1"/>
    </source>
</evidence>
<protein>
    <recommendedName>
        <fullName evidence="2">Phytanoyl-CoA dioxygenase family protein</fullName>
    </recommendedName>
</protein>
<gene>
    <name evidence="1" type="ORF">CLEP1334_LOCUS2116</name>
</gene>
<proteinExistence type="predicted"/>
<dbReference type="SUPFAM" id="SSF51197">
    <property type="entry name" value="Clavaminate synthase-like"/>
    <property type="match status" value="1"/>
</dbReference>